<reference evidence="3" key="1">
    <citation type="journal article" date="2016" name="Nature">
        <title>Genome evolution in the allotetraploid frog Xenopus laevis.</title>
        <authorList>
            <person name="Session A.M."/>
            <person name="Uno Y."/>
            <person name="Kwon T."/>
            <person name="Chapman J.A."/>
            <person name="Toyoda A."/>
            <person name="Takahashi S."/>
            <person name="Fukui A."/>
            <person name="Hikosaka A."/>
            <person name="Suzuki A."/>
            <person name="Kondo M."/>
            <person name="van Heeringen S.J."/>
            <person name="Quigley I."/>
            <person name="Heinz S."/>
            <person name="Ogino H."/>
            <person name="Ochi H."/>
            <person name="Hellsten U."/>
            <person name="Lyons J.B."/>
            <person name="Simakov O."/>
            <person name="Putnam N."/>
            <person name="Stites J."/>
            <person name="Kuroki Y."/>
            <person name="Tanaka T."/>
            <person name="Michiue T."/>
            <person name="Watanabe M."/>
            <person name="Bogdanovic O."/>
            <person name="Lister R."/>
            <person name="Georgiou G."/>
            <person name="Paranjpe S.S."/>
            <person name="van Kruijsbergen I."/>
            <person name="Shu S."/>
            <person name="Carlson J."/>
            <person name="Kinoshita T."/>
            <person name="Ohta Y."/>
            <person name="Mawaribuchi S."/>
            <person name="Jenkins J."/>
            <person name="Grimwood J."/>
            <person name="Schmutz J."/>
            <person name="Mitros T."/>
            <person name="Mozaffari S.V."/>
            <person name="Suzuki Y."/>
            <person name="Haramoto Y."/>
            <person name="Yamamoto T.S."/>
            <person name="Takagi C."/>
            <person name="Heald R."/>
            <person name="Miller K."/>
            <person name="Haudenschild C."/>
            <person name="Kitzman J."/>
            <person name="Nakayama T."/>
            <person name="Izutsu Y."/>
            <person name="Robert J."/>
            <person name="Fortriede J."/>
            <person name="Burns K."/>
            <person name="Lotay V."/>
            <person name="Karimi K."/>
            <person name="Yasuoka Y."/>
            <person name="Dichmann D.S."/>
            <person name="Flajnik M.F."/>
            <person name="Houston D.W."/>
            <person name="Shendure J."/>
            <person name="DuPasquier L."/>
            <person name="Vize P.D."/>
            <person name="Zorn A.M."/>
            <person name="Ito M."/>
            <person name="Marcotte E.M."/>
            <person name="Wallingford J.B."/>
            <person name="Ito Y."/>
            <person name="Asashima M."/>
            <person name="Ueno N."/>
            <person name="Matsuda Y."/>
            <person name="Veenstra G.J."/>
            <person name="Fujiyama A."/>
            <person name="Harland R.M."/>
            <person name="Taira M."/>
            <person name="Rokhsar D.S."/>
        </authorList>
    </citation>
    <scope>NUCLEOTIDE SEQUENCE [LARGE SCALE GENOMIC DNA]</scope>
    <source>
        <strain evidence="3">J</strain>
    </source>
</reference>
<accession>A0A974HB44</accession>
<dbReference type="Proteomes" id="UP000694892">
    <property type="component" value="Chromosome 7L"/>
</dbReference>
<feature type="compositionally biased region" description="Acidic residues" evidence="1">
    <location>
        <begin position="1"/>
        <end position="10"/>
    </location>
</feature>
<organism evidence="2 3">
    <name type="scientific">Xenopus laevis</name>
    <name type="common">African clawed frog</name>
    <dbReference type="NCBI Taxonomy" id="8355"/>
    <lineage>
        <taxon>Eukaryota</taxon>
        <taxon>Metazoa</taxon>
        <taxon>Chordata</taxon>
        <taxon>Craniata</taxon>
        <taxon>Vertebrata</taxon>
        <taxon>Euteleostomi</taxon>
        <taxon>Amphibia</taxon>
        <taxon>Batrachia</taxon>
        <taxon>Anura</taxon>
        <taxon>Pipoidea</taxon>
        <taxon>Pipidae</taxon>
        <taxon>Xenopodinae</taxon>
        <taxon>Xenopus</taxon>
        <taxon>Xenopus</taxon>
    </lineage>
</organism>
<evidence type="ECO:0000256" key="1">
    <source>
        <dbReference type="SAM" id="MobiDB-lite"/>
    </source>
</evidence>
<evidence type="ECO:0000313" key="2">
    <source>
        <dbReference type="EMBL" id="OCT71464.1"/>
    </source>
</evidence>
<name>A0A974HB44_XENLA</name>
<sequence>MEGEWLEDGIDGGGRMKAGRYRSRDGWRHGADGEWRVDEVKVGNNSLHKEWMNERWSTTGWKDKWSDIWMGVDEAIKQMKEDEWMD</sequence>
<gene>
    <name evidence="2" type="ORF">XELAEV_18034443mg</name>
</gene>
<protein>
    <submittedName>
        <fullName evidence="2">Uncharacterized protein</fullName>
    </submittedName>
</protein>
<feature type="region of interest" description="Disordered" evidence="1">
    <location>
        <begin position="1"/>
        <end position="27"/>
    </location>
</feature>
<dbReference type="AlphaFoldDB" id="A0A974HB44"/>
<dbReference type="EMBL" id="CM004478">
    <property type="protein sequence ID" value="OCT71464.1"/>
    <property type="molecule type" value="Genomic_DNA"/>
</dbReference>
<evidence type="ECO:0000313" key="3">
    <source>
        <dbReference type="Proteomes" id="UP000694892"/>
    </source>
</evidence>
<proteinExistence type="predicted"/>